<keyword evidence="3 4" id="KW-0687">Ribonucleoprotein</keyword>
<dbReference type="Proteomes" id="UP000319894">
    <property type="component" value="Unassembled WGS sequence"/>
</dbReference>
<keyword evidence="2 4" id="KW-0689">Ribosomal protein</keyword>
<dbReference type="HAMAP" id="MF_01366">
    <property type="entry name" value="Ribosomal_uL13"/>
    <property type="match status" value="1"/>
</dbReference>
<comment type="function">
    <text evidence="4">This protein is one of the early assembly proteins of the 50S ribosomal subunit, although it is not seen to bind rRNA by itself. It is important during the early stages of 50S assembly.</text>
</comment>
<dbReference type="EMBL" id="QMDX01000001">
    <property type="protein sequence ID" value="TSD15791.1"/>
    <property type="molecule type" value="Genomic_DNA"/>
</dbReference>
<proteinExistence type="inferred from homology"/>
<protein>
    <recommendedName>
        <fullName evidence="4">Large ribosomal subunit protein uL13</fullName>
    </recommendedName>
</protein>
<dbReference type="RefSeq" id="WP_144260267.1">
    <property type="nucleotide sequence ID" value="NZ_QMDX01000001.1"/>
</dbReference>
<dbReference type="PROSITE" id="PS00783">
    <property type="entry name" value="RIBOSOMAL_L13"/>
    <property type="match status" value="1"/>
</dbReference>
<evidence type="ECO:0000256" key="3">
    <source>
        <dbReference type="ARBA" id="ARBA00023274"/>
    </source>
</evidence>
<reference evidence="6 7" key="1">
    <citation type="submission" date="2018-06" db="EMBL/GenBank/DDBJ databases">
        <title>Natronomonas sp. F16-60 a new haloarchaeon isolated from a solar saltern of Isla Cristina, Huelva, Spain.</title>
        <authorList>
            <person name="Duran-Viseras A."/>
            <person name="Sanchez-Porro C."/>
            <person name="Ventosa A."/>
        </authorList>
    </citation>
    <scope>NUCLEOTIDE SEQUENCE [LARGE SCALE GENOMIC DNA]</scope>
    <source>
        <strain evidence="6 7">F16-60</strain>
    </source>
</reference>
<evidence type="ECO:0000313" key="7">
    <source>
        <dbReference type="Proteomes" id="UP000319894"/>
    </source>
</evidence>
<gene>
    <name evidence="4" type="primary">rpl13</name>
    <name evidence="6" type="ORF">DP107_01000</name>
</gene>
<dbReference type="CDD" id="cd00392">
    <property type="entry name" value="Ribosomal_L13"/>
    <property type="match status" value="1"/>
</dbReference>
<name>A0A554NEH1_9EURY</name>
<dbReference type="GO" id="GO:0003735">
    <property type="term" value="F:structural constituent of ribosome"/>
    <property type="evidence" value="ECO:0007669"/>
    <property type="project" value="UniProtKB-UniRule"/>
</dbReference>
<dbReference type="NCBIfam" id="NF005004">
    <property type="entry name" value="PRK06394.1"/>
    <property type="match status" value="1"/>
</dbReference>
<evidence type="ECO:0000256" key="4">
    <source>
        <dbReference type="HAMAP-Rule" id="MF_01366"/>
    </source>
</evidence>
<organism evidence="6 7">
    <name type="scientific">Haloglomus irregulare</name>
    <dbReference type="NCBI Taxonomy" id="2234134"/>
    <lineage>
        <taxon>Archaea</taxon>
        <taxon>Methanobacteriati</taxon>
        <taxon>Methanobacteriota</taxon>
        <taxon>Stenosarchaea group</taxon>
        <taxon>Halobacteria</taxon>
        <taxon>Halobacteriales</taxon>
        <taxon>Natronomonadaceae</taxon>
        <taxon>Haloglomus</taxon>
    </lineage>
</organism>
<accession>A0A554NEH1</accession>
<comment type="similarity">
    <text evidence="1 4 5">Belongs to the universal ribosomal protein uL13 family.</text>
</comment>
<dbReference type="SUPFAM" id="SSF52161">
    <property type="entry name" value="Ribosomal protein L13"/>
    <property type="match status" value="1"/>
</dbReference>
<dbReference type="NCBIfam" id="TIGR01077">
    <property type="entry name" value="L13_A_E"/>
    <property type="match status" value="1"/>
</dbReference>
<comment type="caution">
    <text evidence="6">The sequence shown here is derived from an EMBL/GenBank/DDBJ whole genome shotgun (WGS) entry which is preliminary data.</text>
</comment>
<dbReference type="FunCoup" id="A0A554NEH1">
    <property type="interactions" value="140"/>
</dbReference>
<dbReference type="InParanoid" id="A0A554NEH1"/>
<comment type="subunit">
    <text evidence="4">Part of the 50S ribosomal subunit.</text>
</comment>
<dbReference type="PANTHER" id="PTHR11545">
    <property type="entry name" value="RIBOSOMAL PROTEIN L13"/>
    <property type="match status" value="1"/>
</dbReference>
<dbReference type="GO" id="GO:0003729">
    <property type="term" value="F:mRNA binding"/>
    <property type="evidence" value="ECO:0007669"/>
    <property type="project" value="TreeGrafter"/>
</dbReference>
<evidence type="ECO:0000313" key="6">
    <source>
        <dbReference type="EMBL" id="TSD15791.1"/>
    </source>
</evidence>
<evidence type="ECO:0000256" key="5">
    <source>
        <dbReference type="RuleBase" id="RU003877"/>
    </source>
</evidence>
<dbReference type="PIRSF" id="PIRSF002181">
    <property type="entry name" value="Ribosomal_L13"/>
    <property type="match status" value="1"/>
</dbReference>
<keyword evidence="7" id="KW-1185">Reference proteome</keyword>
<dbReference type="InterPro" id="IPR036899">
    <property type="entry name" value="Ribosomal_uL13_sf"/>
</dbReference>
<dbReference type="InterPro" id="IPR005822">
    <property type="entry name" value="Ribosomal_uL13"/>
</dbReference>
<dbReference type="GO" id="GO:0022625">
    <property type="term" value="C:cytosolic large ribosomal subunit"/>
    <property type="evidence" value="ECO:0007669"/>
    <property type="project" value="UniProtKB-UniRule"/>
</dbReference>
<evidence type="ECO:0000256" key="1">
    <source>
        <dbReference type="ARBA" id="ARBA00006227"/>
    </source>
</evidence>
<dbReference type="PANTHER" id="PTHR11545:SF3">
    <property type="entry name" value="LARGE RIBOSOMAL SUBUNIT PROTEIN UL13"/>
    <property type="match status" value="1"/>
</dbReference>
<dbReference type="InterPro" id="IPR005823">
    <property type="entry name" value="Ribosomal_uL13_bac-type"/>
</dbReference>
<dbReference type="Pfam" id="PF00572">
    <property type="entry name" value="Ribosomal_L13"/>
    <property type="match status" value="1"/>
</dbReference>
<dbReference type="InterPro" id="IPR023563">
    <property type="entry name" value="Ribosomal_uL13_CS"/>
</dbReference>
<dbReference type="InterPro" id="IPR005755">
    <property type="entry name" value="Ribosomal_uL13_euk/arc"/>
</dbReference>
<sequence length="145" mass="16334">MSYAEYDADVVVDARDCILGRVASEVAERALDGERVAIVNAEDAVITGREESTMEKYRERRRVGSDRGPYYPKRPDGIFKRAVRGMVPHETTRGREAFERVRVYVGNPYEEDGTVIEGTSLDRLSNIRFTSLGDISEELGANVTW</sequence>
<dbReference type="GO" id="GO:0006412">
    <property type="term" value="P:translation"/>
    <property type="evidence" value="ECO:0007669"/>
    <property type="project" value="UniProtKB-UniRule"/>
</dbReference>
<dbReference type="OrthoDB" id="7668at2157"/>
<dbReference type="Gene3D" id="3.90.1180.10">
    <property type="entry name" value="Ribosomal protein L13"/>
    <property type="match status" value="1"/>
</dbReference>
<dbReference type="AlphaFoldDB" id="A0A554NEH1"/>
<dbReference type="GO" id="GO:0017148">
    <property type="term" value="P:negative regulation of translation"/>
    <property type="evidence" value="ECO:0007669"/>
    <property type="project" value="TreeGrafter"/>
</dbReference>
<evidence type="ECO:0000256" key="2">
    <source>
        <dbReference type="ARBA" id="ARBA00022980"/>
    </source>
</evidence>